<evidence type="ECO:0000256" key="1">
    <source>
        <dbReference type="ARBA" id="ARBA00022723"/>
    </source>
</evidence>
<dbReference type="PANTHER" id="PTHR10891">
    <property type="entry name" value="EF-HAND CALCIUM-BINDING DOMAIN CONTAINING PROTEIN"/>
    <property type="match status" value="1"/>
</dbReference>
<evidence type="ECO:0000256" key="3">
    <source>
        <dbReference type="ARBA" id="ARBA00022837"/>
    </source>
</evidence>
<dbReference type="AlphaFoldDB" id="A0A835Q9F6"/>
<dbReference type="EMBL" id="JADCNM010000010">
    <property type="protein sequence ID" value="KAG0465509.1"/>
    <property type="molecule type" value="Genomic_DNA"/>
</dbReference>
<dbReference type="Proteomes" id="UP000639772">
    <property type="component" value="Chromosome 10"/>
</dbReference>
<dbReference type="OrthoDB" id="26525at2759"/>
<feature type="domain" description="EF-hand" evidence="4">
    <location>
        <begin position="37"/>
        <end position="72"/>
    </location>
</feature>
<accession>A0A835Q9F6</accession>
<proteinExistence type="predicted"/>
<dbReference type="FunFam" id="1.10.238.10:FF:000001">
    <property type="entry name" value="Calmodulin 1"/>
    <property type="match status" value="1"/>
</dbReference>
<dbReference type="InterPro" id="IPR018247">
    <property type="entry name" value="EF_Hand_1_Ca_BS"/>
</dbReference>
<organism evidence="5 6">
    <name type="scientific">Vanilla planifolia</name>
    <name type="common">Vanilla</name>
    <dbReference type="NCBI Taxonomy" id="51239"/>
    <lineage>
        <taxon>Eukaryota</taxon>
        <taxon>Viridiplantae</taxon>
        <taxon>Streptophyta</taxon>
        <taxon>Embryophyta</taxon>
        <taxon>Tracheophyta</taxon>
        <taxon>Spermatophyta</taxon>
        <taxon>Magnoliopsida</taxon>
        <taxon>Liliopsida</taxon>
        <taxon>Asparagales</taxon>
        <taxon>Orchidaceae</taxon>
        <taxon>Vanilloideae</taxon>
        <taxon>Vanilleae</taxon>
        <taxon>Vanilla</taxon>
    </lineage>
</organism>
<dbReference type="PROSITE" id="PS00018">
    <property type="entry name" value="EF_HAND_1"/>
    <property type="match status" value="2"/>
</dbReference>
<dbReference type="SUPFAM" id="SSF47473">
    <property type="entry name" value="EF-hand"/>
    <property type="match status" value="1"/>
</dbReference>
<evidence type="ECO:0000259" key="4">
    <source>
        <dbReference type="PROSITE" id="PS50222"/>
    </source>
</evidence>
<dbReference type="SMART" id="SM00054">
    <property type="entry name" value="EFh"/>
    <property type="match status" value="3"/>
</dbReference>
<sequence length="175" mass="19625">MTSGNSFLARIRVVLSPRKQKLPLSSPPPPALPDQWPPGLKFDRVFRQFDEDGDGGISAAELCKCMRIAGAELSHAEAEAVVESLDSDGDGKLGYGDFIKLLDAEEEEDRGRALREAFAAYEMEGRGCITARSLRRRLRWLGEEKTVEECRYMIEKFDVNGDGVISFDEFKLMMM</sequence>
<dbReference type="GO" id="GO:0005509">
    <property type="term" value="F:calcium ion binding"/>
    <property type="evidence" value="ECO:0007669"/>
    <property type="project" value="InterPro"/>
</dbReference>
<comment type="caution">
    <text evidence="5">The sequence shown here is derived from an EMBL/GenBank/DDBJ whole genome shotgun (WGS) entry which is preliminary data.</text>
</comment>
<dbReference type="Gene3D" id="1.10.238.10">
    <property type="entry name" value="EF-hand"/>
    <property type="match status" value="2"/>
</dbReference>
<evidence type="ECO:0000313" key="6">
    <source>
        <dbReference type="Proteomes" id="UP000639772"/>
    </source>
</evidence>
<protein>
    <recommendedName>
        <fullName evidence="4">EF-hand domain-containing protein</fullName>
    </recommendedName>
</protein>
<feature type="domain" description="EF-hand" evidence="4">
    <location>
        <begin position="73"/>
        <end position="108"/>
    </location>
</feature>
<keyword evidence="1" id="KW-0479">Metal-binding</keyword>
<reference evidence="5 6" key="1">
    <citation type="journal article" date="2020" name="Nat. Food">
        <title>A phased Vanilla planifolia genome enables genetic improvement of flavour and production.</title>
        <authorList>
            <person name="Hasing T."/>
            <person name="Tang H."/>
            <person name="Brym M."/>
            <person name="Khazi F."/>
            <person name="Huang T."/>
            <person name="Chambers A.H."/>
        </authorList>
    </citation>
    <scope>NUCLEOTIDE SEQUENCE [LARGE SCALE GENOMIC DNA]</scope>
    <source>
        <tissue evidence="5">Leaf</tissue>
    </source>
</reference>
<dbReference type="InterPro" id="IPR011992">
    <property type="entry name" value="EF-hand-dom_pair"/>
</dbReference>
<name>A0A835Q9F6_VANPL</name>
<keyword evidence="2" id="KW-0677">Repeat</keyword>
<dbReference type="InterPro" id="IPR039647">
    <property type="entry name" value="EF_hand_pair_protein_CML-like"/>
</dbReference>
<gene>
    <name evidence="5" type="ORF">HPP92_019673</name>
</gene>
<evidence type="ECO:0000313" key="5">
    <source>
        <dbReference type="EMBL" id="KAG0465509.1"/>
    </source>
</evidence>
<dbReference type="CDD" id="cd00051">
    <property type="entry name" value="EFh"/>
    <property type="match status" value="2"/>
</dbReference>
<evidence type="ECO:0000256" key="2">
    <source>
        <dbReference type="ARBA" id="ARBA00022737"/>
    </source>
</evidence>
<dbReference type="Pfam" id="PF13499">
    <property type="entry name" value="EF-hand_7"/>
    <property type="match status" value="2"/>
</dbReference>
<keyword evidence="3" id="KW-0106">Calcium</keyword>
<dbReference type="InterPro" id="IPR002048">
    <property type="entry name" value="EF_hand_dom"/>
</dbReference>
<dbReference type="PROSITE" id="PS50222">
    <property type="entry name" value="EF_HAND_2"/>
    <property type="match status" value="3"/>
</dbReference>
<feature type="domain" description="EF-hand" evidence="4">
    <location>
        <begin position="145"/>
        <end position="175"/>
    </location>
</feature>